<evidence type="ECO:0000313" key="3">
    <source>
        <dbReference type="EMBL" id="KAF2720682.1"/>
    </source>
</evidence>
<dbReference type="Pfam" id="PF26534">
    <property type="entry name" value="NTF2_7"/>
    <property type="match status" value="1"/>
</dbReference>
<name>A0A9P4Q9R7_9PEZI</name>
<feature type="signal peptide" evidence="1">
    <location>
        <begin position="1"/>
        <end position="17"/>
    </location>
</feature>
<dbReference type="InterPro" id="IPR058645">
    <property type="entry name" value="NTF2-like_dom_7"/>
</dbReference>
<organism evidence="3 4">
    <name type="scientific">Polychaeton citri CBS 116435</name>
    <dbReference type="NCBI Taxonomy" id="1314669"/>
    <lineage>
        <taxon>Eukaryota</taxon>
        <taxon>Fungi</taxon>
        <taxon>Dikarya</taxon>
        <taxon>Ascomycota</taxon>
        <taxon>Pezizomycotina</taxon>
        <taxon>Dothideomycetes</taxon>
        <taxon>Dothideomycetidae</taxon>
        <taxon>Capnodiales</taxon>
        <taxon>Capnodiaceae</taxon>
        <taxon>Polychaeton</taxon>
    </lineage>
</organism>
<keyword evidence="4" id="KW-1185">Reference proteome</keyword>
<feature type="chain" id="PRO_5040152010" description="NTF2-like domain-containing protein" evidence="1">
    <location>
        <begin position="18"/>
        <end position="184"/>
    </location>
</feature>
<evidence type="ECO:0000256" key="1">
    <source>
        <dbReference type="SAM" id="SignalP"/>
    </source>
</evidence>
<protein>
    <recommendedName>
        <fullName evidence="2">NTF2-like domain-containing protein</fullName>
    </recommendedName>
</protein>
<dbReference type="AlphaFoldDB" id="A0A9P4Q9R7"/>
<accession>A0A9P4Q9R7</accession>
<sequence>MQFTIFSLLLLAANALAGLTYLDARGGGGRKCLSESTAQQVASNFFTITGGQGIFNRTVAEAALANDFSDTSGSVSSIVNGGNTGPLPLLGPTFANKEDFINANAQQPQTQFKQLNLYFTCNTVIQRFVASPGSQPALGISIFEVIPAPKGNLYPFQIKQVYGELNSAAWLVDIGVFVPASSSR</sequence>
<gene>
    <name evidence="3" type="ORF">K431DRAFT_285592</name>
</gene>
<keyword evidence="1" id="KW-0732">Signal</keyword>
<dbReference type="EMBL" id="MU003797">
    <property type="protein sequence ID" value="KAF2720682.1"/>
    <property type="molecule type" value="Genomic_DNA"/>
</dbReference>
<dbReference type="Proteomes" id="UP000799441">
    <property type="component" value="Unassembled WGS sequence"/>
</dbReference>
<reference evidence="3" key="1">
    <citation type="journal article" date="2020" name="Stud. Mycol.">
        <title>101 Dothideomycetes genomes: a test case for predicting lifestyles and emergence of pathogens.</title>
        <authorList>
            <person name="Haridas S."/>
            <person name="Albert R."/>
            <person name="Binder M."/>
            <person name="Bloem J."/>
            <person name="Labutti K."/>
            <person name="Salamov A."/>
            <person name="Andreopoulos B."/>
            <person name="Baker S."/>
            <person name="Barry K."/>
            <person name="Bills G."/>
            <person name="Bluhm B."/>
            <person name="Cannon C."/>
            <person name="Castanera R."/>
            <person name="Culley D."/>
            <person name="Daum C."/>
            <person name="Ezra D."/>
            <person name="Gonzalez J."/>
            <person name="Henrissat B."/>
            <person name="Kuo A."/>
            <person name="Liang C."/>
            <person name="Lipzen A."/>
            <person name="Lutzoni F."/>
            <person name="Magnuson J."/>
            <person name="Mondo S."/>
            <person name="Nolan M."/>
            <person name="Ohm R."/>
            <person name="Pangilinan J."/>
            <person name="Park H.-J."/>
            <person name="Ramirez L."/>
            <person name="Alfaro M."/>
            <person name="Sun H."/>
            <person name="Tritt A."/>
            <person name="Yoshinaga Y."/>
            <person name="Zwiers L.-H."/>
            <person name="Turgeon B."/>
            <person name="Goodwin S."/>
            <person name="Spatafora J."/>
            <person name="Crous P."/>
            <person name="Grigoriev I."/>
        </authorList>
    </citation>
    <scope>NUCLEOTIDE SEQUENCE</scope>
    <source>
        <strain evidence="3">CBS 116435</strain>
    </source>
</reference>
<proteinExistence type="predicted"/>
<evidence type="ECO:0000259" key="2">
    <source>
        <dbReference type="Pfam" id="PF26534"/>
    </source>
</evidence>
<evidence type="ECO:0000313" key="4">
    <source>
        <dbReference type="Proteomes" id="UP000799441"/>
    </source>
</evidence>
<comment type="caution">
    <text evidence="3">The sequence shown here is derived from an EMBL/GenBank/DDBJ whole genome shotgun (WGS) entry which is preliminary data.</text>
</comment>
<feature type="domain" description="NTF2-like" evidence="2">
    <location>
        <begin position="31"/>
        <end position="176"/>
    </location>
</feature>